<dbReference type="Gene3D" id="3.40.228.10">
    <property type="entry name" value="Dimethylsulfoxide Reductase, domain 2"/>
    <property type="match status" value="1"/>
</dbReference>
<evidence type="ECO:0000256" key="8">
    <source>
        <dbReference type="ARBA" id="ARBA00023004"/>
    </source>
</evidence>
<dbReference type="Pfam" id="PF00384">
    <property type="entry name" value="Molybdopterin"/>
    <property type="match status" value="1"/>
</dbReference>
<keyword evidence="4" id="KW-0004">4Fe-4S</keyword>
<dbReference type="GO" id="GO:1990204">
    <property type="term" value="C:oxidoreductase complex"/>
    <property type="evidence" value="ECO:0007669"/>
    <property type="project" value="UniProtKB-ARBA"/>
</dbReference>
<comment type="similarity">
    <text evidence="3">Belongs to the prokaryotic molybdopterin-containing oxidoreductase family. NasA/NapA/NarB subfamily.</text>
</comment>
<comment type="cofactor">
    <cofactor evidence="2">
        <name>[4Fe-4S] cluster</name>
        <dbReference type="ChEBI" id="CHEBI:49883"/>
    </cofactor>
</comment>
<dbReference type="PROSITE" id="PS00551">
    <property type="entry name" value="MOLYBDOPTERIN_PROK_1"/>
    <property type="match status" value="1"/>
</dbReference>
<evidence type="ECO:0000256" key="10">
    <source>
        <dbReference type="ARBA" id="ARBA00023063"/>
    </source>
</evidence>
<dbReference type="Pfam" id="PF04324">
    <property type="entry name" value="Fer2_BFD"/>
    <property type="match status" value="1"/>
</dbReference>
<dbReference type="InterPro" id="IPR006963">
    <property type="entry name" value="Mopterin_OxRdtase_4Fe-4S_dom"/>
</dbReference>
<evidence type="ECO:0000256" key="9">
    <source>
        <dbReference type="ARBA" id="ARBA00023014"/>
    </source>
</evidence>
<evidence type="ECO:0000313" key="13">
    <source>
        <dbReference type="Proteomes" id="UP000189935"/>
    </source>
</evidence>
<dbReference type="Pfam" id="PF04879">
    <property type="entry name" value="Molybdop_Fe4S4"/>
    <property type="match status" value="1"/>
</dbReference>
<dbReference type="Proteomes" id="UP000189935">
    <property type="component" value="Chromosome I"/>
</dbReference>
<dbReference type="InterPro" id="IPR041957">
    <property type="entry name" value="CT_Nitrate-R-NapA-like"/>
</dbReference>
<protein>
    <submittedName>
        <fullName evidence="12">Assimilatory nitrate reductase (NADH) alpha subunit apoprotein</fullName>
    </submittedName>
</protein>
<name>A0A1M6M8Y8_9BRAD</name>
<dbReference type="Gene3D" id="2.40.40.20">
    <property type="match status" value="1"/>
</dbReference>
<evidence type="ECO:0000256" key="4">
    <source>
        <dbReference type="ARBA" id="ARBA00022485"/>
    </source>
</evidence>
<dbReference type="GO" id="GO:0043546">
    <property type="term" value="F:molybdopterin cofactor binding"/>
    <property type="evidence" value="ECO:0007669"/>
    <property type="project" value="InterPro"/>
</dbReference>
<dbReference type="GO" id="GO:0042128">
    <property type="term" value="P:nitrate assimilation"/>
    <property type="evidence" value="ECO:0007669"/>
    <property type="project" value="UniProtKB-KW"/>
</dbReference>
<dbReference type="Gene3D" id="2.20.25.90">
    <property type="entry name" value="ADC-like domains"/>
    <property type="match status" value="1"/>
</dbReference>
<keyword evidence="10" id="KW-0534">Nitrate assimilation</keyword>
<dbReference type="PROSITE" id="PS51669">
    <property type="entry name" value="4FE4S_MOW_BIS_MGD"/>
    <property type="match status" value="1"/>
</dbReference>
<dbReference type="Pfam" id="PF01568">
    <property type="entry name" value="Molydop_binding"/>
    <property type="match status" value="1"/>
</dbReference>
<dbReference type="PANTHER" id="PTHR43105">
    <property type="entry name" value="RESPIRATORY NITRATE REDUCTASE"/>
    <property type="match status" value="1"/>
</dbReference>
<dbReference type="GO" id="GO:0045333">
    <property type="term" value="P:cellular respiration"/>
    <property type="evidence" value="ECO:0007669"/>
    <property type="project" value="UniProtKB-ARBA"/>
</dbReference>
<dbReference type="InterPro" id="IPR027467">
    <property type="entry name" value="MopterinOxRdtase_cofactor_BS"/>
</dbReference>
<reference evidence="12 13" key="1">
    <citation type="submission" date="2016-11" db="EMBL/GenBank/DDBJ databases">
        <authorList>
            <person name="Jaros S."/>
            <person name="Januszkiewicz K."/>
            <person name="Wedrychowicz H."/>
        </authorList>
    </citation>
    <scope>NUCLEOTIDE SEQUENCE [LARGE SCALE GENOMIC DNA]</scope>
    <source>
        <strain evidence="12 13">GAS499</strain>
    </source>
</reference>
<dbReference type="GO" id="GO:0046872">
    <property type="term" value="F:metal ion binding"/>
    <property type="evidence" value="ECO:0007669"/>
    <property type="project" value="UniProtKB-KW"/>
</dbReference>
<dbReference type="EMBL" id="LT670844">
    <property type="protein sequence ID" value="SHJ79929.1"/>
    <property type="molecule type" value="Genomic_DNA"/>
</dbReference>
<accession>A0A1M6M8Y8</accession>
<evidence type="ECO:0000313" key="12">
    <source>
        <dbReference type="EMBL" id="SHJ79929.1"/>
    </source>
</evidence>
<feature type="domain" description="4Fe-4S Mo/W bis-MGD-type" evidence="11">
    <location>
        <begin position="8"/>
        <end position="64"/>
    </location>
</feature>
<dbReference type="SUPFAM" id="SSF50692">
    <property type="entry name" value="ADC-like"/>
    <property type="match status" value="1"/>
</dbReference>
<dbReference type="InterPro" id="IPR009010">
    <property type="entry name" value="Asp_de-COase-like_dom_sf"/>
</dbReference>
<dbReference type="InterPro" id="IPR007419">
    <property type="entry name" value="BFD-like_2Fe2S-bd_dom"/>
</dbReference>
<dbReference type="GO" id="GO:0016020">
    <property type="term" value="C:membrane"/>
    <property type="evidence" value="ECO:0007669"/>
    <property type="project" value="TreeGrafter"/>
</dbReference>
<dbReference type="PANTHER" id="PTHR43105:SF9">
    <property type="entry name" value="NADPH-FE(3+) OXIDOREDUCTASE SUBUNIT ALPHA"/>
    <property type="match status" value="1"/>
</dbReference>
<keyword evidence="6" id="KW-0479">Metal-binding</keyword>
<proteinExistence type="inferred from homology"/>
<evidence type="ECO:0000256" key="6">
    <source>
        <dbReference type="ARBA" id="ARBA00022723"/>
    </source>
</evidence>
<dbReference type="SMART" id="SM00926">
    <property type="entry name" value="Molybdop_Fe4S4"/>
    <property type="match status" value="1"/>
</dbReference>
<keyword evidence="9" id="KW-0411">Iron-sulfur</keyword>
<dbReference type="InterPro" id="IPR041854">
    <property type="entry name" value="BFD-like_2Fe2S-bd_dom_sf"/>
</dbReference>
<comment type="cofactor">
    <cofactor evidence="1">
        <name>Mo-bis(molybdopterin guanine dinucleotide)</name>
        <dbReference type="ChEBI" id="CHEBI:60539"/>
    </cofactor>
</comment>
<dbReference type="InterPro" id="IPR050123">
    <property type="entry name" value="Prok_molybdopt-oxidoreductase"/>
</dbReference>
<organism evidence="12 13">
    <name type="scientific">Bradyrhizobium lablabi</name>
    <dbReference type="NCBI Taxonomy" id="722472"/>
    <lineage>
        <taxon>Bacteria</taxon>
        <taxon>Pseudomonadati</taxon>
        <taxon>Pseudomonadota</taxon>
        <taxon>Alphaproteobacteria</taxon>
        <taxon>Hyphomicrobiales</taxon>
        <taxon>Nitrobacteraceae</taxon>
        <taxon>Bradyrhizobium</taxon>
    </lineage>
</organism>
<dbReference type="GO" id="GO:0051539">
    <property type="term" value="F:4 iron, 4 sulfur cluster binding"/>
    <property type="evidence" value="ECO:0007669"/>
    <property type="project" value="UniProtKB-KW"/>
</dbReference>
<evidence type="ECO:0000259" key="11">
    <source>
        <dbReference type="PROSITE" id="PS51669"/>
    </source>
</evidence>
<dbReference type="OrthoDB" id="9816402at2"/>
<dbReference type="GO" id="GO:0016491">
    <property type="term" value="F:oxidoreductase activity"/>
    <property type="evidence" value="ECO:0007669"/>
    <property type="project" value="UniProtKB-KW"/>
</dbReference>
<dbReference type="Gene3D" id="1.10.10.1100">
    <property type="entry name" value="BFD-like [2Fe-2S]-binding domain"/>
    <property type="match status" value="1"/>
</dbReference>
<dbReference type="RefSeq" id="WP_079537621.1">
    <property type="nucleotide sequence ID" value="NZ_LT670844.1"/>
</dbReference>
<evidence type="ECO:0000256" key="5">
    <source>
        <dbReference type="ARBA" id="ARBA00022505"/>
    </source>
</evidence>
<gene>
    <name evidence="12" type="ORF">SAMN05444159_1529</name>
</gene>
<sequence>MTAIDPALGATRTTCPYCGVGCGVLATPDNNGGAAIAGDPEHPANFGRLCSKGSALGETLGLEDRLLYPMIRCSKGTMERIAWSDALDHVAHRFAHIVKRDGPGAVAFYLSGQLLTEDYYVANKLMKGFIGSANVDTNSRLCMASSVAGHRRAFGADTVPGCYEDLDAADLLVLVGSNAAWCHPVLFQRMLANKQARGARMVVIDPRRTDTAGDADLFLGLKPGTDTALFSGLLVALADSGALDSDYIAHHTSGFDEALARAKSIAGSVGATALATGLSEQEVADFFQMFKSSPRVVTLYSQGVNQSAQGTDKVNAIINCHLATGRIGKPGASPFSLTGQPNAMGGREVGGLANQLAAHMAFTPPDIDRVRRFWKAPRIATHEGLKAVQMFEAIAKGEIKALWVMGTNPAVSLPDADAARAALKKLELFVVSENVLSNDTVNAGVHVLLPAQAWGEKSGTVTNSERRISRQRAFLRAPGETKPDWWIVGEVAKRLGFGPAFDFKSAAEVFREHAALSAFENGGGRDFDIGALTSLSDEEFDELTPVMWPIRAGDSAPQQRFFANGGFFANDHRARFIAPEIPALRSETTAGRPLRLNTGRIRDQWHTMTRSGTSPRLGQHLPEPFVEIHPDDAIRYGVDDDSFARVTTDYGQCTLKVAVSERQQRGMLFAPIHWSEATASTARVGALVAPITDPFSGQPENKATPASIVPYEYVFRGFALSRVPLQLPYHVWWARVTVAGGYGYLFADNADLARWQTWLRSVTCGDLAEYKDFGGGVYRAASFIENRIATCLFVGPARDAGDWDVVKNLFAADALSDDQRRTLLSGKSMDGLASTGPIVCACFGVGRTTICDAIAAGAGTAAEIGAQLKAGTNCGSCIPELKRLAAQAGVVASADGHKQAVAS</sequence>
<dbReference type="CDD" id="cd02754">
    <property type="entry name" value="MopB_Nitrate-R-NapA-like"/>
    <property type="match status" value="1"/>
</dbReference>
<dbReference type="Gene3D" id="3.40.50.740">
    <property type="match status" value="1"/>
</dbReference>
<keyword evidence="7" id="KW-0560">Oxidoreductase</keyword>
<keyword evidence="5" id="KW-0500">Molybdenum</keyword>
<evidence type="ECO:0000256" key="1">
    <source>
        <dbReference type="ARBA" id="ARBA00001942"/>
    </source>
</evidence>
<dbReference type="InterPro" id="IPR006657">
    <property type="entry name" value="MoPterin_dinucl-bd_dom"/>
</dbReference>
<dbReference type="InterPro" id="IPR006656">
    <property type="entry name" value="Mopterin_OxRdtase"/>
</dbReference>
<dbReference type="SUPFAM" id="SSF53706">
    <property type="entry name" value="Formate dehydrogenase/DMSO reductase, domains 1-3"/>
    <property type="match status" value="1"/>
</dbReference>
<evidence type="ECO:0000256" key="3">
    <source>
        <dbReference type="ARBA" id="ARBA00008747"/>
    </source>
</evidence>
<dbReference type="AlphaFoldDB" id="A0A1M6M8Y8"/>
<evidence type="ECO:0000256" key="2">
    <source>
        <dbReference type="ARBA" id="ARBA00001966"/>
    </source>
</evidence>
<dbReference type="CDD" id="cd02791">
    <property type="entry name" value="MopB_CT_Nitrate-R-NapA-like"/>
    <property type="match status" value="1"/>
</dbReference>
<keyword evidence="8" id="KW-0408">Iron</keyword>
<evidence type="ECO:0000256" key="7">
    <source>
        <dbReference type="ARBA" id="ARBA00023002"/>
    </source>
</evidence>